<comment type="similarity">
    <text evidence="3">Belongs to the lysine N(6)-hydroxylase/L-ornithine N(5)-oxygenase family.</text>
</comment>
<evidence type="ECO:0000256" key="7">
    <source>
        <dbReference type="ARBA" id="ARBA00023002"/>
    </source>
</evidence>
<keyword evidence="6" id="KW-0521">NADP</keyword>
<accession>A0A511UT01</accession>
<dbReference type="GO" id="GO:0016491">
    <property type="term" value="F:oxidoreductase activity"/>
    <property type="evidence" value="ECO:0007669"/>
    <property type="project" value="UniProtKB-KW"/>
</dbReference>
<dbReference type="Proteomes" id="UP000321303">
    <property type="component" value="Unassembled WGS sequence"/>
</dbReference>
<evidence type="ECO:0000313" key="8">
    <source>
        <dbReference type="EMBL" id="GEN29131.1"/>
    </source>
</evidence>
<keyword evidence="4" id="KW-0285">Flavoprotein</keyword>
<comment type="caution">
    <text evidence="8">The sequence shown here is derived from an EMBL/GenBank/DDBJ whole genome shotgun (WGS) entry which is preliminary data.</text>
</comment>
<dbReference type="GO" id="GO:0006879">
    <property type="term" value="P:intracellular iron ion homeostasis"/>
    <property type="evidence" value="ECO:0007669"/>
    <property type="project" value="TreeGrafter"/>
</dbReference>
<dbReference type="PANTHER" id="PTHR42802:SF1">
    <property type="entry name" value="L-ORNITHINE N(5)-MONOOXYGENASE"/>
    <property type="match status" value="1"/>
</dbReference>
<organism evidence="8 9">
    <name type="scientific">Halovibrio variabilis</name>
    <dbReference type="NCBI Taxonomy" id="31910"/>
    <lineage>
        <taxon>Bacteria</taxon>
        <taxon>Pseudomonadati</taxon>
        <taxon>Pseudomonadota</taxon>
        <taxon>Gammaproteobacteria</taxon>
        <taxon>Oceanospirillales</taxon>
        <taxon>Halomonadaceae</taxon>
        <taxon>Halovibrio</taxon>
    </lineage>
</organism>
<keyword evidence="5" id="KW-0274">FAD</keyword>
<dbReference type="AlphaFoldDB" id="A0A511UT01"/>
<dbReference type="Gene3D" id="3.50.50.60">
    <property type="entry name" value="FAD/NAD(P)-binding domain"/>
    <property type="match status" value="1"/>
</dbReference>
<comment type="pathway">
    <text evidence="2">Siderophore biosynthesis.</text>
</comment>
<dbReference type="InterPro" id="IPR036188">
    <property type="entry name" value="FAD/NAD-bd_sf"/>
</dbReference>
<keyword evidence="7" id="KW-0560">Oxidoreductase</keyword>
<comment type="cofactor">
    <cofactor evidence="1">
        <name>FAD</name>
        <dbReference type="ChEBI" id="CHEBI:57692"/>
    </cofactor>
</comment>
<evidence type="ECO:0000256" key="5">
    <source>
        <dbReference type="ARBA" id="ARBA00022827"/>
    </source>
</evidence>
<protein>
    <submittedName>
        <fullName evidence="8">Uncharacterized protein</fullName>
    </submittedName>
</protein>
<dbReference type="EMBL" id="BJXV01000017">
    <property type="protein sequence ID" value="GEN29131.1"/>
    <property type="molecule type" value="Genomic_DNA"/>
</dbReference>
<evidence type="ECO:0000256" key="1">
    <source>
        <dbReference type="ARBA" id="ARBA00001974"/>
    </source>
</evidence>
<evidence type="ECO:0000256" key="4">
    <source>
        <dbReference type="ARBA" id="ARBA00022630"/>
    </source>
</evidence>
<dbReference type="InterPro" id="IPR025700">
    <property type="entry name" value="Lys/Orn_oxygenase"/>
</dbReference>
<evidence type="ECO:0000256" key="3">
    <source>
        <dbReference type="ARBA" id="ARBA00007588"/>
    </source>
</evidence>
<sequence length="94" mass="10209">MVLATGYVRDTHKQLLASVADYLPDFAVNRHYQLYTKPEFKPAIFLQGSCEPTHGLSDTLLSILAARTSEICAAIDQTTALSTSAPCKQEVPAP</sequence>
<proteinExistence type="inferred from homology"/>
<evidence type="ECO:0000313" key="9">
    <source>
        <dbReference type="Proteomes" id="UP000321303"/>
    </source>
</evidence>
<dbReference type="PANTHER" id="PTHR42802">
    <property type="entry name" value="MONOOXYGENASE"/>
    <property type="match status" value="1"/>
</dbReference>
<evidence type="ECO:0000256" key="2">
    <source>
        <dbReference type="ARBA" id="ARBA00004924"/>
    </source>
</evidence>
<evidence type="ECO:0000256" key="6">
    <source>
        <dbReference type="ARBA" id="ARBA00022857"/>
    </source>
</evidence>
<gene>
    <name evidence="8" type="ORF">HVA01_27770</name>
</gene>
<reference evidence="8 9" key="1">
    <citation type="submission" date="2019-07" db="EMBL/GenBank/DDBJ databases">
        <title>Whole genome shotgun sequence of Halomonas variabilis NBRC 102410.</title>
        <authorList>
            <person name="Hosoyama A."/>
            <person name="Uohara A."/>
            <person name="Ohji S."/>
            <person name="Ichikawa N."/>
        </authorList>
    </citation>
    <scope>NUCLEOTIDE SEQUENCE [LARGE SCALE GENOMIC DNA]</scope>
    <source>
        <strain evidence="8 9">NBRC 102410</strain>
    </source>
</reference>
<name>A0A511UT01_9GAMM</name>
<keyword evidence="9" id="KW-1185">Reference proteome</keyword>